<name>A0ABD2IWU5_HETSC</name>
<dbReference type="Proteomes" id="UP001620645">
    <property type="component" value="Unassembled WGS sequence"/>
</dbReference>
<comment type="caution">
    <text evidence="2">The sequence shown here is derived from an EMBL/GenBank/DDBJ whole genome shotgun (WGS) entry which is preliminary data.</text>
</comment>
<feature type="compositionally biased region" description="Low complexity" evidence="1">
    <location>
        <begin position="71"/>
        <end position="84"/>
    </location>
</feature>
<sequence>MVMAKKYKMEKCGKIKGPEWHAGKEGTRASAFQKHNGTGREGTRAKARTGSSEGRCNAWRQIGRGRPSITNRSGNDDNTSGSNSETAAVTTVSANSGHSDDRAGARDSDGQRLDSFCKVIGAWERTECRSRNTRCEAVEVSLRGWEWAGRPDTLFSKEKFKEKCK</sequence>
<keyword evidence="3" id="KW-1185">Reference proteome</keyword>
<evidence type="ECO:0000313" key="3">
    <source>
        <dbReference type="Proteomes" id="UP001620645"/>
    </source>
</evidence>
<proteinExistence type="predicted"/>
<feature type="compositionally biased region" description="Polar residues" evidence="1">
    <location>
        <begin position="85"/>
        <end position="97"/>
    </location>
</feature>
<reference evidence="2 3" key="1">
    <citation type="submission" date="2024-10" db="EMBL/GenBank/DDBJ databases">
        <authorList>
            <person name="Kim D."/>
        </authorList>
    </citation>
    <scope>NUCLEOTIDE SEQUENCE [LARGE SCALE GENOMIC DNA]</scope>
    <source>
        <strain evidence="2">Taebaek</strain>
    </source>
</reference>
<feature type="region of interest" description="Disordered" evidence="1">
    <location>
        <begin position="17"/>
        <end position="110"/>
    </location>
</feature>
<accession>A0ABD2IWU5</accession>
<feature type="compositionally biased region" description="Basic and acidic residues" evidence="1">
    <location>
        <begin position="17"/>
        <end position="27"/>
    </location>
</feature>
<gene>
    <name evidence="2" type="ORF">niasHS_011611</name>
</gene>
<evidence type="ECO:0000313" key="2">
    <source>
        <dbReference type="EMBL" id="KAL3077808.1"/>
    </source>
</evidence>
<dbReference type="EMBL" id="JBICCN010000320">
    <property type="protein sequence ID" value="KAL3077808.1"/>
    <property type="molecule type" value="Genomic_DNA"/>
</dbReference>
<organism evidence="2 3">
    <name type="scientific">Heterodera schachtii</name>
    <name type="common">Sugarbeet cyst nematode worm</name>
    <name type="synonym">Tylenchus schachtii</name>
    <dbReference type="NCBI Taxonomy" id="97005"/>
    <lineage>
        <taxon>Eukaryota</taxon>
        <taxon>Metazoa</taxon>
        <taxon>Ecdysozoa</taxon>
        <taxon>Nematoda</taxon>
        <taxon>Chromadorea</taxon>
        <taxon>Rhabditida</taxon>
        <taxon>Tylenchina</taxon>
        <taxon>Tylenchomorpha</taxon>
        <taxon>Tylenchoidea</taxon>
        <taxon>Heteroderidae</taxon>
        <taxon>Heteroderinae</taxon>
        <taxon>Heterodera</taxon>
    </lineage>
</organism>
<protein>
    <submittedName>
        <fullName evidence="2">Uncharacterized protein</fullName>
    </submittedName>
</protein>
<evidence type="ECO:0000256" key="1">
    <source>
        <dbReference type="SAM" id="MobiDB-lite"/>
    </source>
</evidence>
<dbReference type="AlphaFoldDB" id="A0ABD2IWU5"/>
<feature type="compositionally biased region" description="Basic and acidic residues" evidence="1">
    <location>
        <begin position="98"/>
        <end position="110"/>
    </location>
</feature>